<evidence type="ECO:0000313" key="1">
    <source>
        <dbReference type="EMBL" id="MEM5400862.1"/>
    </source>
</evidence>
<comment type="caution">
    <text evidence="1">The sequence shown here is derived from an EMBL/GenBank/DDBJ whole genome shotgun (WGS) entry which is preliminary data.</text>
</comment>
<sequence length="144" mass="15130">MAILATIPVMVGDTLPYVYLTLLNGNATGGPINVSQATVNILFETVAPNGNNGQPVNVGNNFFPNGATGASFVTIPCSFLTNGSDGNVYFNFPAGATNIAPGQYKGWIQITWPVGTITIGSTTNSTVQTQTMKDWLVFNIQPVS</sequence>
<accession>A0ACC6RGR8</accession>
<keyword evidence="2" id="KW-1185">Reference proteome</keyword>
<dbReference type="Proteomes" id="UP001392318">
    <property type="component" value="Unassembled WGS sequence"/>
</dbReference>
<protein>
    <submittedName>
        <fullName evidence="1">Uncharacterized protein</fullName>
    </submittedName>
</protein>
<evidence type="ECO:0000313" key="2">
    <source>
        <dbReference type="Proteomes" id="UP001392318"/>
    </source>
</evidence>
<gene>
    <name evidence="1" type="ORF">VSR83_12290</name>
</gene>
<reference evidence="1" key="1">
    <citation type="submission" date="2024-01" db="EMBL/GenBank/DDBJ databases">
        <title>The diversity of rhizobia nodulating Mimosa spp. in eleven states of Brazil covering several biomes is determined by host plant, location, and edaphic factors.</title>
        <authorList>
            <person name="Rouws L."/>
            <person name="Barauna A."/>
            <person name="Beukes C."/>
            <person name="De Faria S.M."/>
            <person name="Gross E."/>
            <person name="Dos Reis Junior F.B."/>
            <person name="Simon M."/>
            <person name="Maluk M."/>
            <person name="Odee D.W."/>
            <person name="Kenicer G."/>
            <person name="Young J.P.W."/>
            <person name="Reis V.M."/>
            <person name="Zilli J."/>
            <person name="James E.K."/>
        </authorList>
    </citation>
    <scope>NUCLEOTIDE SEQUENCE</scope>
    <source>
        <strain evidence="1">JPY452</strain>
    </source>
</reference>
<proteinExistence type="predicted"/>
<name>A0ACC6RGR8_9BURK</name>
<organism evidence="1 2">
    <name type="scientific">Paraburkholderia unamae</name>
    <dbReference type="NCBI Taxonomy" id="219649"/>
    <lineage>
        <taxon>Bacteria</taxon>
        <taxon>Pseudomonadati</taxon>
        <taxon>Pseudomonadota</taxon>
        <taxon>Betaproteobacteria</taxon>
        <taxon>Burkholderiales</taxon>
        <taxon>Burkholderiaceae</taxon>
        <taxon>Paraburkholderia</taxon>
    </lineage>
</organism>
<dbReference type="EMBL" id="JAYMRU010000007">
    <property type="protein sequence ID" value="MEM5400862.1"/>
    <property type="molecule type" value="Genomic_DNA"/>
</dbReference>